<sequence>MPIEFAGQIEQPAEPVEGLARESAKSAEELKAVFQRGLEQRAVAENAMNAESSRSHVIFTVFLAQDVPSPQGGVERITSKLHFCDLGGCERLKKTEVEQDRDRRLEAIEINKSLSALGDVIEAIAKKRKYIPYRNHKLTQLLQDALGGSAKALMYVNCSPAQSSIKETVTALKLASRAKCIKCRKSSSNSFVMGAFALPVQVSCSGTSFASSGGQPSLALNMNITIPLVDLMETLADLQKASQTSQQGPVQEDNPMFLVPEDLEIATLMESRRVESKGQEVAPKESREVPQWELMPPPTPPKDLQCQTIRITNLIKGLKSTEVESVFSSKVGPVRDCSVRDTTARITFDAANHAKLAVERFNGSILESNVSGEKADFRVLHLQPVPWNNTGTVLRDTLERHLGSEVDSDCHYRRGDCWLTLAAVKKVQAGTTQSPGTDSLKVLYKGSIIKVALDSAEEAQATGVVKAAHLRQDGVVIIMHSDMVVAGGELDLMSVLPHKKVLGQSCEKLLAAWAVMRWASEMLAEEMQDCERDSFASFSLGLLSRYVAKSSGFGCVCSLVRIGFMLQSLRLEEVPSPKEKAGMRYVQMISLDILPSQECLRSKHQVAVRQAMLCAKIANLIWEDLYQGKAASGWKFGLDDYWKAKPTSESALCANDSLMSWKTRQNRSPPKTGVESLDDDTVSVGGSASEQNELIPAWQLIDQVRPDDQSGYPPISRTYIVDMAGNTAEILDRLREAEKGNLALHTAGVRTEDIVGNGSGVKGDVVAMQSKVQAVEGIVAQQVQDTVQALDRVTKSYDIQARSLEEVKNAQKELEERLTSLENKPPTSTAPGSTVDTDGGRKPALIIGGWHPDTAAEETLKAAKEVLKSLEVPLNGEDLFVPGLRRGYAILPLLPKPFESEDARRKRVQGAIQRVRNANLTLGTNETGGMRKLWIAISQSPERRRRAKLAGKVKRTILELGGSHKELEVEFATGTVWYSRYKVASATAEKPAGAEAAGAGWADIRLLAKAMAKPIREVEAAWGDTPPSSWKVGTWNVGGLSAQHVLDLAQHFAGDPDFALMHVLLLQEIVTEPGVFFLEDHGWVVVYGKNTDDWRGTAIAYLASGRRHINTRLLKAGIATTIASTTGSKGTRYIAGHIPHHATIPQTEAILGGWEQTLNKARVILGFDANETFTEARLPPPQADTHATISQLSLRITEQGRPSERFRESQALKATRKQARAAVGGVARALWKDVARQRKREHRQWHGELVAAASTAHWGAYRALNRMKARVGWEHRLTDDPRWQTQLVEHFGGIFAKAPARRSQLRLGETRAALAVLCKHTPWKPFTVDDLQLATRTWKNNKATGPDGITHEVLKLLLQEEAWTTRILHMVNDFLYKGKQAPELLVVLRRVVRHAKEWGVPTWLVKLDIRKAFDSVWQESMGDMAARVGGLRPGGGGSRGGMPWEARAWLGLLEAREMQIAIGDTRTSIKQTNGVRQGSPDSPILFSRIVADCLAGALRDTSHMLQPAKGPPPPESGGAFMDDTYLWSHDPQHLQALLGALERRLAAHGLLINPAKTAIIHSQPGGGAALWGGQSWPVTDSILKAINSTQLGHMRRMMNPARRPGESWEQWNIRTMRGARVALHQSKVPRWSTFQLQHTWDLYGHMARAHPGGRPMLVWKDLKWWEEEKQKPKKERNTHVKYNALADPERQLTAIAGVDWKRAAADFHIWNRLGEEFVARFDVQWATGDEPTGQAQMQPPMPPQAQHQNTPTTLAAAETGPPQPETTTQHTAETQLQHKPYQQAVAPEDTDQPDQEPQQSRDQQQGELQQMAGEQQLSQVAAAAAEQHQQAQTWPYNTQPAEAEHYPLHVSLAFDDELTEQQKRDLEEEWGQEREETLHFHKFTSQPYRNRWGRTLQPIPEWGGTASSSHEQHQQTGGQQWMPDSPELEEDEDETWKGVAHLVGMSEDDEEESWAKALAEGPPPWEIGGEQTAQPNWSAILSLHGKPRGSATEEQLQQLQRPLPSEGNKPSTAAGEPPGDPRRRRQASSTTDTQQPQEEEEEPLTWQGLFSTMILSSGGAERPITFPPEIPTAWGVDIHYLSLPHGAWAGIAMATGSRRAPEYTNPRRGYFRARLSRRPGGATPTGYMSISTTFVLFPWGKVQKGRPVKWLLHITGGQAVPDPDAAVMPPGSSFTLEDEARGGSVGVGGGRKRLTGAAAMIRQWLREFAAVLRDKPMGDHIPLLLEQAMQAVRQDQEIEEGDDGTVGLPGPCKKRRILNFISVARMRLQDLADDDGVDGLNQHQIRQDLEQAQADLDMGAYTYHKLTAKQWGGDLDWVAPSWGEVLGLVLQEAEELLEEEGLLDYVHPADVLALEEGADERPPQPSGGTEDHLDWLTRNLGAVAHFLGAGQEQLRQFLAAVLVWRQEHHGMPSIGVDTQTTAASEEPGPGDPTGDLSGTAQPKPGDPAGDSSGTAPWVPPLHLEQWPGSIPTTDDPESQPGEPSFPTDDELVQALEEYERQAAEEMVLAARGEDALSERGEQPEAEEHRRRRMLSANFDPQGNPASEDCHRYRRLEVRSFPVVAWHALPSLLEELPNVREVALADWGQDEALLDFLKTLGDVRSTAKIFFEDGSQVQISDLRRVEDTVEEMD</sequence>
<comment type="caution">
    <text evidence="7">The sequence shown here is derived from an EMBL/GenBank/DDBJ whole genome shotgun (WGS) entry which is preliminary data.</text>
</comment>
<dbReference type="GO" id="GO:0005874">
    <property type="term" value="C:microtubule"/>
    <property type="evidence" value="ECO:0007669"/>
    <property type="project" value="TreeGrafter"/>
</dbReference>
<feature type="compositionally biased region" description="Basic and acidic residues" evidence="3">
    <location>
        <begin position="2513"/>
        <end position="2528"/>
    </location>
</feature>
<feature type="region of interest" description="Disordered" evidence="3">
    <location>
        <begin position="2420"/>
        <end position="2487"/>
    </location>
</feature>
<dbReference type="InterPro" id="IPR043502">
    <property type="entry name" value="DNA/RNA_pol_sf"/>
</dbReference>
<dbReference type="InterPro" id="IPR036961">
    <property type="entry name" value="Kinesin_motor_dom_sf"/>
</dbReference>
<feature type="domain" description="Reverse transcriptase" evidence="6">
    <location>
        <begin position="1338"/>
        <end position="1576"/>
    </location>
</feature>
<dbReference type="OrthoDB" id="346839at2759"/>
<dbReference type="GO" id="GO:0016887">
    <property type="term" value="F:ATP hydrolysis activity"/>
    <property type="evidence" value="ECO:0007669"/>
    <property type="project" value="TreeGrafter"/>
</dbReference>
<feature type="compositionally biased region" description="Polar residues" evidence="3">
    <location>
        <begin position="1905"/>
        <end position="1919"/>
    </location>
</feature>
<dbReference type="GO" id="GO:0005524">
    <property type="term" value="F:ATP binding"/>
    <property type="evidence" value="ECO:0007669"/>
    <property type="project" value="InterPro"/>
</dbReference>
<feature type="compositionally biased region" description="Low complexity" evidence="3">
    <location>
        <begin position="1756"/>
        <end position="1775"/>
    </location>
</feature>
<dbReference type="InterPro" id="IPR001752">
    <property type="entry name" value="Kinesin_motor_dom"/>
</dbReference>
<protein>
    <submittedName>
        <fullName evidence="7">Kinesin-like calmodulin-binding protein-like</fullName>
    </submittedName>
</protein>
<dbReference type="SMART" id="SM00129">
    <property type="entry name" value="KISc"/>
    <property type="match status" value="1"/>
</dbReference>
<feature type="region of interest" description="Disordered" evidence="3">
    <location>
        <begin position="1729"/>
        <end position="1834"/>
    </location>
</feature>
<feature type="compositionally biased region" description="Polar residues" evidence="3">
    <location>
        <begin position="820"/>
        <end position="836"/>
    </location>
</feature>
<dbReference type="GO" id="GO:0007018">
    <property type="term" value="P:microtubule-based movement"/>
    <property type="evidence" value="ECO:0007669"/>
    <property type="project" value="InterPro"/>
</dbReference>
<dbReference type="SUPFAM" id="SSF52540">
    <property type="entry name" value="P-loop containing nucleoside triphosphate hydrolases"/>
    <property type="match status" value="1"/>
</dbReference>
<feature type="region of interest" description="Disordered" evidence="3">
    <location>
        <begin position="1983"/>
        <end position="2047"/>
    </location>
</feature>
<dbReference type="SUPFAM" id="SSF56219">
    <property type="entry name" value="DNase I-like"/>
    <property type="match status" value="1"/>
</dbReference>
<evidence type="ECO:0000256" key="3">
    <source>
        <dbReference type="SAM" id="MobiDB-lite"/>
    </source>
</evidence>
<evidence type="ECO:0000256" key="2">
    <source>
        <dbReference type="PROSITE-ProRule" id="PRU00283"/>
    </source>
</evidence>
<reference evidence="7 8" key="1">
    <citation type="submission" date="2016-02" db="EMBL/GenBank/DDBJ databases">
        <title>Genome analysis of coral dinoflagellate symbionts highlights evolutionary adaptations to a symbiotic lifestyle.</title>
        <authorList>
            <person name="Aranda M."/>
            <person name="Li Y."/>
            <person name="Liew Y.J."/>
            <person name="Baumgarten S."/>
            <person name="Simakov O."/>
            <person name="Wilson M."/>
            <person name="Piel J."/>
            <person name="Ashoor H."/>
            <person name="Bougouffa S."/>
            <person name="Bajic V.B."/>
            <person name="Ryu T."/>
            <person name="Ravasi T."/>
            <person name="Bayer T."/>
            <person name="Micklem G."/>
            <person name="Kim H."/>
            <person name="Bhak J."/>
            <person name="Lajeunesse T.C."/>
            <person name="Voolstra C.R."/>
        </authorList>
    </citation>
    <scope>NUCLEOTIDE SEQUENCE [LARGE SCALE GENOMIC DNA]</scope>
    <source>
        <strain evidence="7 8">CCMP2467</strain>
    </source>
</reference>
<comment type="caution">
    <text evidence="2">Lacks conserved residue(s) required for the propagation of feature annotation.</text>
</comment>
<dbReference type="GO" id="GO:0003777">
    <property type="term" value="F:microtubule motor activity"/>
    <property type="evidence" value="ECO:0007669"/>
    <property type="project" value="InterPro"/>
</dbReference>
<feature type="region of interest" description="Disordered" evidence="3">
    <location>
        <begin position="812"/>
        <end position="844"/>
    </location>
</feature>
<evidence type="ECO:0000259" key="4">
    <source>
        <dbReference type="PROSITE" id="PS50067"/>
    </source>
</evidence>
<comment type="similarity">
    <text evidence="2">Belongs to the TRAFAC class myosin-kinesin ATPase superfamily. Kinesin family.</text>
</comment>
<proteinExistence type="inferred from homology"/>
<dbReference type="PANTHER" id="PTHR24115">
    <property type="entry name" value="KINESIN-RELATED"/>
    <property type="match status" value="1"/>
</dbReference>
<dbReference type="PROSITE" id="PS50102">
    <property type="entry name" value="RRM"/>
    <property type="match status" value="1"/>
</dbReference>
<evidence type="ECO:0000259" key="6">
    <source>
        <dbReference type="PROSITE" id="PS50878"/>
    </source>
</evidence>
<dbReference type="InterPro" id="IPR036691">
    <property type="entry name" value="Endo/exonu/phosph_ase_sf"/>
</dbReference>
<keyword evidence="1" id="KW-0694">RNA-binding</keyword>
<dbReference type="InterPro" id="IPR027640">
    <property type="entry name" value="Kinesin-like_fam"/>
</dbReference>
<feature type="region of interest" description="Disordered" evidence="3">
    <location>
        <begin position="2513"/>
        <end position="2545"/>
    </location>
</feature>
<feature type="compositionally biased region" description="Low complexity" evidence="3">
    <location>
        <begin position="1815"/>
        <end position="1832"/>
    </location>
</feature>
<feature type="compositionally biased region" description="Basic and acidic residues" evidence="3">
    <location>
        <begin position="274"/>
        <end position="290"/>
    </location>
</feature>
<dbReference type="InterPro" id="IPR000504">
    <property type="entry name" value="RRM_dom"/>
</dbReference>
<dbReference type="PRINTS" id="PR00380">
    <property type="entry name" value="KINESINHEAVY"/>
</dbReference>
<dbReference type="GO" id="GO:0008017">
    <property type="term" value="F:microtubule binding"/>
    <property type="evidence" value="ECO:0007669"/>
    <property type="project" value="InterPro"/>
</dbReference>
<dbReference type="InterPro" id="IPR027417">
    <property type="entry name" value="P-loop_NTPase"/>
</dbReference>
<feature type="region of interest" description="Disordered" evidence="3">
    <location>
        <begin position="274"/>
        <end position="303"/>
    </location>
</feature>
<name>A0A1Q9CP27_SYMMI</name>
<feature type="domain" description="RRM" evidence="5">
    <location>
        <begin position="307"/>
        <end position="384"/>
    </location>
</feature>
<dbReference type="SUPFAM" id="SSF56672">
    <property type="entry name" value="DNA/RNA polymerases"/>
    <property type="match status" value="1"/>
</dbReference>
<dbReference type="Pfam" id="PF00078">
    <property type="entry name" value="RVT_1"/>
    <property type="match status" value="1"/>
</dbReference>
<organism evidence="7 8">
    <name type="scientific">Symbiodinium microadriaticum</name>
    <name type="common">Dinoflagellate</name>
    <name type="synonym">Zooxanthella microadriatica</name>
    <dbReference type="NCBI Taxonomy" id="2951"/>
    <lineage>
        <taxon>Eukaryota</taxon>
        <taxon>Sar</taxon>
        <taxon>Alveolata</taxon>
        <taxon>Dinophyceae</taxon>
        <taxon>Suessiales</taxon>
        <taxon>Symbiodiniaceae</taxon>
        <taxon>Symbiodinium</taxon>
    </lineage>
</organism>
<dbReference type="Proteomes" id="UP000186817">
    <property type="component" value="Unassembled WGS sequence"/>
</dbReference>
<evidence type="ECO:0000256" key="1">
    <source>
        <dbReference type="PROSITE-ProRule" id="PRU00176"/>
    </source>
</evidence>
<dbReference type="SUPFAM" id="SSF54928">
    <property type="entry name" value="RNA-binding domain, RBD"/>
    <property type="match status" value="1"/>
</dbReference>
<dbReference type="GO" id="GO:0003723">
    <property type="term" value="F:RNA binding"/>
    <property type="evidence" value="ECO:0007669"/>
    <property type="project" value="UniProtKB-UniRule"/>
</dbReference>
<feature type="domain" description="Kinesin motor" evidence="4">
    <location>
        <begin position="1"/>
        <end position="181"/>
    </location>
</feature>
<feature type="compositionally biased region" description="Low complexity" evidence="3">
    <location>
        <begin position="1795"/>
        <end position="1805"/>
    </location>
</feature>
<dbReference type="PROSITE" id="PS50878">
    <property type="entry name" value="RT_POL"/>
    <property type="match status" value="1"/>
</dbReference>
<gene>
    <name evidence="7" type="ORF">AK812_SmicGene34441</name>
</gene>
<feature type="region of interest" description="Disordered" evidence="3">
    <location>
        <begin position="663"/>
        <end position="688"/>
    </location>
</feature>
<evidence type="ECO:0000259" key="5">
    <source>
        <dbReference type="PROSITE" id="PS50102"/>
    </source>
</evidence>
<dbReference type="EMBL" id="LSRX01001025">
    <property type="protein sequence ID" value="OLP84666.1"/>
    <property type="molecule type" value="Genomic_DNA"/>
</dbReference>
<evidence type="ECO:0000313" key="7">
    <source>
        <dbReference type="EMBL" id="OLP84666.1"/>
    </source>
</evidence>
<evidence type="ECO:0000313" key="8">
    <source>
        <dbReference type="Proteomes" id="UP000186817"/>
    </source>
</evidence>
<dbReference type="Pfam" id="PF00225">
    <property type="entry name" value="Kinesin"/>
    <property type="match status" value="1"/>
</dbReference>
<accession>A0A1Q9CP27</accession>
<dbReference type="InterPro" id="IPR035979">
    <property type="entry name" value="RBD_domain_sf"/>
</dbReference>
<dbReference type="InterPro" id="IPR000477">
    <property type="entry name" value="RT_dom"/>
</dbReference>
<keyword evidence="8" id="KW-1185">Reference proteome</keyword>
<feature type="region of interest" description="Disordered" evidence="3">
    <location>
        <begin position="1900"/>
        <end position="1971"/>
    </location>
</feature>
<dbReference type="Gene3D" id="3.40.850.10">
    <property type="entry name" value="Kinesin motor domain"/>
    <property type="match status" value="1"/>
</dbReference>
<dbReference type="GO" id="GO:0005871">
    <property type="term" value="C:kinesin complex"/>
    <property type="evidence" value="ECO:0007669"/>
    <property type="project" value="TreeGrafter"/>
</dbReference>
<dbReference type="PROSITE" id="PS50067">
    <property type="entry name" value="KINESIN_MOTOR_2"/>
    <property type="match status" value="1"/>
</dbReference>